<keyword evidence="3" id="KW-1185">Reference proteome</keyword>
<dbReference type="PROSITE" id="PS50995">
    <property type="entry name" value="HTH_MARR_2"/>
    <property type="match status" value="1"/>
</dbReference>
<dbReference type="Gene3D" id="1.10.10.10">
    <property type="entry name" value="Winged helix-like DNA-binding domain superfamily/Winged helix DNA-binding domain"/>
    <property type="match status" value="1"/>
</dbReference>
<dbReference type="PANTHER" id="PTHR33164">
    <property type="entry name" value="TRANSCRIPTIONAL REGULATOR, MARR FAMILY"/>
    <property type="match status" value="1"/>
</dbReference>
<dbReference type="SMART" id="SM00347">
    <property type="entry name" value="HTH_MARR"/>
    <property type="match status" value="1"/>
</dbReference>
<dbReference type="InterPro" id="IPR036388">
    <property type="entry name" value="WH-like_DNA-bd_sf"/>
</dbReference>
<name>A0ABT1ZI63_9MICO</name>
<gene>
    <name evidence="2" type="ORF">NUH29_12675</name>
</gene>
<dbReference type="EMBL" id="JANTHX010000008">
    <property type="protein sequence ID" value="MCS0500402.1"/>
    <property type="molecule type" value="Genomic_DNA"/>
</dbReference>
<dbReference type="InterPro" id="IPR000835">
    <property type="entry name" value="HTH_MarR-typ"/>
</dbReference>
<dbReference type="SUPFAM" id="SSF46785">
    <property type="entry name" value="Winged helix' DNA-binding domain"/>
    <property type="match status" value="1"/>
</dbReference>
<dbReference type="InterPro" id="IPR039422">
    <property type="entry name" value="MarR/SlyA-like"/>
</dbReference>
<reference evidence="2 3" key="1">
    <citation type="submission" date="2022-08" db="EMBL/GenBank/DDBJ databases">
        <authorList>
            <person name="Li F."/>
        </authorList>
    </citation>
    <scope>NUCLEOTIDE SEQUENCE [LARGE SCALE GENOMIC DNA]</scope>
    <source>
        <strain evidence="2 3">10F1B-8-1</strain>
    </source>
</reference>
<evidence type="ECO:0000259" key="1">
    <source>
        <dbReference type="PROSITE" id="PS50995"/>
    </source>
</evidence>
<feature type="domain" description="HTH marR-type" evidence="1">
    <location>
        <begin position="35"/>
        <end position="177"/>
    </location>
</feature>
<evidence type="ECO:0000313" key="3">
    <source>
        <dbReference type="Proteomes" id="UP001205337"/>
    </source>
</evidence>
<dbReference type="InterPro" id="IPR036390">
    <property type="entry name" value="WH_DNA-bd_sf"/>
</dbReference>
<dbReference type="PANTHER" id="PTHR33164:SF43">
    <property type="entry name" value="HTH-TYPE TRANSCRIPTIONAL REPRESSOR YETL"/>
    <property type="match status" value="1"/>
</dbReference>
<protein>
    <submittedName>
        <fullName evidence="2">MarR family transcriptional regulator</fullName>
    </submittedName>
</protein>
<sequence length="184" mass="20549">MTTPEQVAAENAMRMHDPRVADIRGRMLDVSGLDDAEIAHVVAVLDAVRDWRVAESRMSEASRRYMNLGDNDMRALRYIIVVTDRGEVATATGIAEHLGISSAATTKLLDRLERGEHIRRLPHPSDRRSVSIVIDDATRRAAQATVGREHARRFHVAAALSPAERDVVIRFLTELSRTTESDWS</sequence>
<organism evidence="2 3">
    <name type="scientific">Protaetiibacter mangrovi</name>
    <dbReference type="NCBI Taxonomy" id="2970926"/>
    <lineage>
        <taxon>Bacteria</taxon>
        <taxon>Bacillati</taxon>
        <taxon>Actinomycetota</taxon>
        <taxon>Actinomycetes</taxon>
        <taxon>Micrococcales</taxon>
        <taxon>Microbacteriaceae</taxon>
        <taxon>Protaetiibacter</taxon>
    </lineage>
</organism>
<dbReference type="Pfam" id="PF01047">
    <property type="entry name" value="MarR"/>
    <property type="match status" value="1"/>
</dbReference>
<accession>A0ABT1ZI63</accession>
<proteinExistence type="predicted"/>
<comment type="caution">
    <text evidence="2">The sequence shown here is derived from an EMBL/GenBank/DDBJ whole genome shotgun (WGS) entry which is preliminary data.</text>
</comment>
<dbReference type="RefSeq" id="WP_258799562.1">
    <property type="nucleotide sequence ID" value="NZ_JANTHX010000008.1"/>
</dbReference>
<evidence type="ECO:0000313" key="2">
    <source>
        <dbReference type="EMBL" id="MCS0500402.1"/>
    </source>
</evidence>
<dbReference type="Proteomes" id="UP001205337">
    <property type="component" value="Unassembled WGS sequence"/>
</dbReference>